<dbReference type="EMBL" id="MU839000">
    <property type="protein sequence ID" value="KAK1770597.1"/>
    <property type="molecule type" value="Genomic_DNA"/>
</dbReference>
<dbReference type="Proteomes" id="UP001244011">
    <property type="component" value="Unassembled WGS sequence"/>
</dbReference>
<keyword evidence="4 8" id="KW-0863">Zinc-finger</keyword>
<evidence type="ECO:0000256" key="4">
    <source>
        <dbReference type="ARBA" id="ARBA00022771"/>
    </source>
</evidence>
<evidence type="ECO:0000256" key="9">
    <source>
        <dbReference type="SAM" id="MobiDB-lite"/>
    </source>
</evidence>
<keyword evidence="3" id="KW-0677">Repeat</keyword>
<dbReference type="PROSITE" id="PS00028">
    <property type="entry name" value="ZINC_FINGER_C2H2_1"/>
    <property type="match status" value="3"/>
</dbReference>
<feature type="compositionally biased region" description="Polar residues" evidence="9">
    <location>
        <begin position="121"/>
        <end position="131"/>
    </location>
</feature>
<keyword evidence="6" id="KW-0238">DNA-binding</keyword>
<keyword evidence="2" id="KW-0479">Metal-binding</keyword>
<dbReference type="Pfam" id="PF00096">
    <property type="entry name" value="zf-C2H2"/>
    <property type="match status" value="3"/>
</dbReference>
<gene>
    <name evidence="11" type="ORF">QBC33DRAFT_576258</name>
</gene>
<sequence length="519" mass="57885">MGLFAQQPAPPSWARWPQHHPNTDYAMMESGMVPYDSRPVTSGPLHRPMVAPQFFTSTSYSPGPMTTMAPSNYQPQLPFTTYGSYPSSLTTTVSPFKERPQPPLVPMVKPDVIASYVDGSPSPSVKSEAQLSSTRSVASSHSTAPRTITTNVSVNGTNQIEFNTSVDALMKAIQSKDETDTIVKKVDIGQKQAPKSPDQQPPPPDSRPNRKRYQCDIPGCTKAFYQKTHLDIHRRAHTGDKPYICKLPGCGQRFSQLGNLRTHERRHTGERPYVCDQCGKRFAQRGNVRAHLRTHLEAKPFQCKLDGCNKNFTQLGNLKVDSPDRSLVCQGRTAKRVLPSQSHQNKFHKETLKALTDKFASIRDYDSVCKADRELWEYFATLYKNSNKGIKGRGKDRRVGAVTQASPIRLGAMIPSHFPMLHQPAAHQRHHYNNHHHHHHHQATQHLHHPLPHPGLSHPAAYSISRPSILVNVGRDTHGGYEMFGVEDGVSSGSGPSASNDAVYEDDHGRELAFGDRIY</sequence>
<evidence type="ECO:0000256" key="2">
    <source>
        <dbReference type="ARBA" id="ARBA00022723"/>
    </source>
</evidence>
<evidence type="ECO:0000256" key="6">
    <source>
        <dbReference type="ARBA" id="ARBA00023125"/>
    </source>
</evidence>
<feature type="domain" description="C2H2-type" evidence="10">
    <location>
        <begin position="213"/>
        <end position="242"/>
    </location>
</feature>
<dbReference type="FunFam" id="3.30.160.60:FF:000125">
    <property type="entry name" value="Putative zinc finger protein 143"/>
    <property type="match status" value="1"/>
</dbReference>
<dbReference type="InterPro" id="IPR013087">
    <property type="entry name" value="Znf_C2H2_type"/>
</dbReference>
<feature type="domain" description="C2H2-type" evidence="10">
    <location>
        <begin position="273"/>
        <end position="300"/>
    </location>
</feature>
<organism evidence="11 12">
    <name type="scientific">Phialemonium atrogriseum</name>
    <dbReference type="NCBI Taxonomy" id="1093897"/>
    <lineage>
        <taxon>Eukaryota</taxon>
        <taxon>Fungi</taxon>
        <taxon>Dikarya</taxon>
        <taxon>Ascomycota</taxon>
        <taxon>Pezizomycotina</taxon>
        <taxon>Sordariomycetes</taxon>
        <taxon>Sordariomycetidae</taxon>
        <taxon>Cephalothecales</taxon>
        <taxon>Cephalothecaceae</taxon>
        <taxon>Phialemonium</taxon>
    </lineage>
</organism>
<dbReference type="PANTHER" id="PTHR23235:SF120">
    <property type="entry name" value="KRUPPEL-LIKE FACTOR 15"/>
    <property type="match status" value="1"/>
</dbReference>
<dbReference type="InterPro" id="IPR036236">
    <property type="entry name" value="Znf_C2H2_sf"/>
</dbReference>
<dbReference type="GeneID" id="85314084"/>
<keyword evidence="5" id="KW-0862">Zinc</keyword>
<dbReference type="GO" id="GO:0000978">
    <property type="term" value="F:RNA polymerase II cis-regulatory region sequence-specific DNA binding"/>
    <property type="evidence" value="ECO:0007669"/>
    <property type="project" value="UniProtKB-ARBA"/>
</dbReference>
<name>A0AAJ0C6V2_9PEZI</name>
<feature type="domain" description="C2H2-type" evidence="10">
    <location>
        <begin position="243"/>
        <end position="272"/>
    </location>
</feature>
<evidence type="ECO:0000256" key="7">
    <source>
        <dbReference type="ARBA" id="ARBA00023242"/>
    </source>
</evidence>
<proteinExistence type="predicted"/>
<dbReference type="SUPFAM" id="SSF57667">
    <property type="entry name" value="beta-beta-alpha zinc fingers"/>
    <property type="match status" value="2"/>
</dbReference>
<dbReference type="PROSITE" id="PS50157">
    <property type="entry name" value="ZINC_FINGER_C2H2_2"/>
    <property type="match status" value="3"/>
</dbReference>
<feature type="region of interest" description="Disordered" evidence="9">
    <location>
        <begin position="119"/>
        <end position="144"/>
    </location>
</feature>
<dbReference type="AlphaFoldDB" id="A0AAJ0C6V2"/>
<dbReference type="Gene3D" id="3.30.160.60">
    <property type="entry name" value="Classic Zinc Finger"/>
    <property type="match status" value="4"/>
</dbReference>
<dbReference type="GO" id="GO:0005634">
    <property type="term" value="C:nucleus"/>
    <property type="evidence" value="ECO:0007669"/>
    <property type="project" value="UniProtKB-SubCell"/>
</dbReference>
<evidence type="ECO:0000256" key="8">
    <source>
        <dbReference type="PROSITE-ProRule" id="PRU00042"/>
    </source>
</evidence>
<comment type="subcellular location">
    <subcellularLocation>
        <location evidence="1">Nucleus</location>
    </subcellularLocation>
</comment>
<comment type="caution">
    <text evidence="11">The sequence shown here is derived from an EMBL/GenBank/DDBJ whole genome shotgun (WGS) entry which is preliminary data.</text>
</comment>
<dbReference type="FunFam" id="3.30.160.60:FF:000104">
    <property type="entry name" value="Transcriptional repressor protein YY1"/>
    <property type="match status" value="1"/>
</dbReference>
<evidence type="ECO:0000259" key="10">
    <source>
        <dbReference type="PROSITE" id="PS50157"/>
    </source>
</evidence>
<evidence type="ECO:0000313" key="11">
    <source>
        <dbReference type="EMBL" id="KAK1770597.1"/>
    </source>
</evidence>
<dbReference type="PANTHER" id="PTHR23235">
    <property type="entry name" value="KRUEPPEL-LIKE TRANSCRIPTION FACTOR"/>
    <property type="match status" value="1"/>
</dbReference>
<protein>
    <recommendedName>
        <fullName evidence="10">C2H2-type domain-containing protein</fullName>
    </recommendedName>
</protein>
<keyword evidence="7" id="KW-0539">Nucleus</keyword>
<accession>A0AAJ0C6V2</accession>
<dbReference type="FunFam" id="3.30.160.60:FF:002169">
    <property type="entry name" value="Zgc:174573"/>
    <property type="match status" value="1"/>
</dbReference>
<reference evidence="11" key="1">
    <citation type="submission" date="2023-06" db="EMBL/GenBank/DDBJ databases">
        <title>Genome-scale phylogeny and comparative genomics of the fungal order Sordariales.</title>
        <authorList>
            <consortium name="Lawrence Berkeley National Laboratory"/>
            <person name="Hensen N."/>
            <person name="Bonometti L."/>
            <person name="Westerberg I."/>
            <person name="Brannstrom I.O."/>
            <person name="Guillou S."/>
            <person name="Cros-Aarteil S."/>
            <person name="Calhoun S."/>
            <person name="Haridas S."/>
            <person name="Kuo A."/>
            <person name="Mondo S."/>
            <person name="Pangilinan J."/>
            <person name="Riley R."/>
            <person name="Labutti K."/>
            <person name="Andreopoulos B."/>
            <person name="Lipzen A."/>
            <person name="Chen C."/>
            <person name="Yanf M."/>
            <person name="Daum C."/>
            <person name="Ng V."/>
            <person name="Clum A."/>
            <person name="Steindorff A."/>
            <person name="Ohm R."/>
            <person name="Martin F."/>
            <person name="Silar P."/>
            <person name="Natvig D."/>
            <person name="Lalanne C."/>
            <person name="Gautier V."/>
            <person name="Ament-Velasquez S.L."/>
            <person name="Kruys A."/>
            <person name="Hutchinson M.I."/>
            <person name="Powell A.J."/>
            <person name="Barry K."/>
            <person name="Miller A.N."/>
            <person name="Grigoriev I.V."/>
            <person name="Debuchy R."/>
            <person name="Gladieux P."/>
            <person name="Thoren M.H."/>
            <person name="Johannesson H."/>
        </authorList>
    </citation>
    <scope>NUCLEOTIDE SEQUENCE</scope>
    <source>
        <strain evidence="11">8032-3</strain>
    </source>
</reference>
<feature type="compositionally biased region" description="Low complexity" evidence="9">
    <location>
        <begin position="132"/>
        <end position="144"/>
    </location>
</feature>
<dbReference type="GO" id="GO:0000981">
    <property type="term" value="F:DNA-binding transcription factor activity, RNA polymerase II-specific"/>
    <property type="evidence" value="ECO:0007669"/>
    <property type="project" value="UniProtKB-ARBA"/>
</dbReference>
<evidence type="ECO:0000256" key="3">
    <source>
        <dbReference type="ARBA" id="ARBA00022737"/>
    </source>
</evidence>
<feature type="region of interest" description="Disordered" evidence="9">
    <location>
        <begin position="187"/>
        <end position="213"/>
    </location>
</feature>
<dbReference type="RefSeq" id="XP_060286810.1">
    <property type="nucleotide sequence ID" value="XM_060430897.1"/>
</dbReference>
<evidence type="ECO:0000313" key="12">
    <source>
        <dbReference type="Proteomes" id="UP001244011"/>
    </source>
</evidence>
<evidence type="ECO:0000256" key="5">
    <source>
        <dbReference type="ARBA" id="ARBA00022833"/>
    </source>
</evidence>
<keyword evidence="12" id="KW-1185">Reference proteome</keyword>
<evidence type="ECO:0000256" key="1">
    <source>
        <dbReference type="ARBA" id="ARBA00004123"/>
    </source>
</evidence>
<dbReference type="GO" id="GO:0008270">
    <property type="term" value="F:zinc ion binding"/>
    <property type="evidence" value="ECO:0007669"/>
    <property type="project" value="UniProtKB-KW"/>
</dbReference>
<dbReference type="SMART" id="SM00355">
    <property type="entry name" value="ZnF_C2H2"/>
    <property type="match status" value="3"/>
</dbReference>